<dbReference type="CDD" id="cd18103">
    <property type="entry name" value="SpoU-like_RlmB"/>
    <property type="match status" value="1"/>
</dbReference>
<feature type="region of interest" description="Disordered" evidence="3">
    <location>
        <begin position="1"/>
        <end position="23"/>
    </location>
</feature>
<accession>A0AAU9CD32</accession>
<dbReference type="InterPro" id="IPR013123">
    <property type="entry name" value="SpoU_subst-bd"/>
</dbReference>
<dbReference type="SMART" id="SM00967">
    <property type="entry name" value="SpoU_sub_bind"/>
    <property type="match status" value="1"/>
</dbReference>
<organism evidence="5 6">
    <name type="scientific">Fulvitalea axinellae</name>
    <dbReference type="NCBI Taxonomy" id="1182444"/>
    <lineage>
        <taxon>Bacteria</taxon>
        <taxon>Pseudomonadati</taxon>
        <taxon>Bacteroidota</taxon>
        <taxon>Cytophagia</taxon>
        <taxon>Cytophagales</taxon>
        <taxon>Persicobacteraceae</taxon>
        <taxon>Fulvitalea</taxon>
    </lineage>
</organism>
<keyword evidence="6" id="KW-1185">Reference proteome</keyword>
<dbReference type="KEGG" id="fax:FUAX_24660"/>
<dbReference type="InterPro" id="IPR001537">
    <property type="entry name" value="SpoU_MeTrfase"/>
</dbReference>
<evidence type="ECO:0000259" key="4">
    <source>
        <dbReference type="SMART" id="SM00967"/>
    </source>
</evidence>
<dbReference type="Gene3D" id="3.40.1280.10">
    <property type="match status" value="1"/>
</dbReference>
<gene>
    <name evidence="5" type="ORF">FUAX_24660</name>
</gene>
<feature type="domain" description="RNA 2-O ribose methyltransferase substrate binding" evidence="4">
    <location>
        <begin position="33"/>
        <end position="107"/>
    </location>
</feature>
<name>A0AAU9CD32_9BACT</name>
<dbReference type="GO" id="GO:0003723">
    <property type="term" value="F:RNA binding"/>
    <property type="evidence" value="ECO:0007669"/>
    <property type="project" value="InterPro"/>
</dbReference>
<dbReference type="PANTHER" id="PTHR46429">
    <property type="entry name" value="23S RRNA (GUANOSINE-2'-O-)-METHYLTRANSFERASE RLMB"/>
    <property type="match status" value="1"/>
</dbReference>
<dbReference type="SUPFAM" id="SSF55315">
    <property type="entry name" value="L30e-like"/>
    <property type="match status" value="1"/>
</dbReference>
<evidence type="ECO:0000256" key="1">
    <source>
        <dbReference type="ARBA" id="ARBA00022603"/>
    </source>
</evidence>
<protein>
    <submittedName>
        <fullName evidence="5">23S rRNA (Guanosine(2251)-2'-O)-methyltransferase RlmB</fullName>
    </submittedName>
</protein>
<keyword evidence="2" id="KW-0808">Transferase</keyword>
<proteinExistence type="predicted"/>
<dbReference type="InterPro" id="IPR029064">
    <property type="entry name" value="Ribosomal_eL30-like_sf"/>
</dbReference>
<dbReference type="GO" id="GO:0006396">
    <property type="term" value="P:RNA processing"/>
    <property type="evidence" value="ECO:0007669"/>
    <property type="project" value="InterPro"/>
</dbReference>
<dbReference type="InterPro" id="IPR029028">
    <property type="entry name" value="Alpha/beta_knot_MTases"/>
</dbReference>
<dbReference type="EMBL" id="AP025314">
    <property type="protein sequence ID" value="BDD10034.1"/>
    <property type="molecule type" value="Genomic_DNA"/>
</dbReference>
<dbReference type="SUPFAM" id="SSF75217">
    <property type="entry name" value="alpha/beta knot"/>
    <property type="match status" value="1"/>
</dbReference>
<dbReference type="AlphaFoldDB" id="A0AAU9CD32"/>
<evidence type="ECO:0000256" key="2">
    <source>
        <dbReference type="ARBA" id="ARBA00022679"/>
    </source>
</evidence>
<evidence type="ECO:0000313" key="5">
    <source>
        <dbReference type="EMBL" id="BDD10034.1"/>
    </source>
</evidence>
<sequence>MVQSEGLMEKRESKDLKGQKYGRKPKKISSDEIVFGIRAVIEAIKAGREIDKLLIQKGINNELMSELFKEVKHYGVPYAKVPLEKLNRVTRKNHQGAIAFLSSIQYASLDNIVTECYMKGGSPFVLVLDRITDVRNFGAIARTAECAGVDAIVVPARESSRIGPDAMKTSAGALNHIPICRADDLKEAVDYLQGSGMMVVAATEKTDTQVYDVDLGGPLAIIMGSEENGVSKELLEMASERAKLPMHGKVASLNVSVAAGAFIFEALRQRALAE</sequence>
<feature type="compositionally biased region" description="Basic and acidic residues" evidence="3">
    <location>
        <begin position="7"/>
        <end position="18"/>
    </location>
</feature>
<dbReference type="Proteomes" id="UP001348817">
    <property type="component" value="Chromosome"/>
</dbReference>
<keyword evidence="1" id="KW-0489">Methyltransferase</keyword>
<evidence type="ECO:0000256" key="3">
    <source>
        <dbReference type="SAM" id="MobiDB-lite"/>
    </source>
</evidence>
<dbReference type="Gene3D" id="3.30.1330.30">
    <property type="match status" value="1"/>
</dbReference>
<dbReference type="GO" id="GO:0008173">
    <property type="term" value="F:RNA methyltransferase activity"/>
    <property type="evidence" value="ECO:0007669"/>
    <property type="project" value="InterPro"/>
</dbReference>
<dbReference type="NCBIfam" id="TIGR00186">
    <property type="entry name" value="rRNA_methyl_3"/>
    <property type="match status" value="1"/>
</dbReference>
<dbReference type="PANTHER" id="PTHR46429:SF1">
    <property type="entry name" value="23S RRNA (GUANOSINE-2'-O-)-METHYLTRANSFERASE RLMB"/>
    <property type="match status" value="1"/>
</dbReference>
<dbReference type="InterPro" id="IPR029026">
    <property type="entry name" value="tRNA_m1G_MTases_N"/>
</dbReference>
<dbReference type="GO" id="GO:0032259">
    <property type="term" value="P:methylation"/>
    <property type="evidence" value="ECO:0007669"/>
    <property type="project" value="UniProtKB-KW"/>
</dbReference>
<dbReference type="InterPro" id="IPR004441">
    <property type="entry name" value="rRNA_MeTrfase_TrmH"/>
</dbReference>
<reference evidence="5 6" key="1">
    <citation type="submission" date="2021-12" db="EMBL/GenBank/DDBJ databases">
        <title>Genome sequencing of bacteria with rrn-lacking chromosome and rrn-plasmid.</title>
        <authorList>
            <person name="Anda M."/>
            <person name="Iwasaki W."/>
        </authorList>
    </citation>
    <scope>NUCLEOTIDE SEQUENCE [LARGE SCALE GENOMIC DNA]</scope>
    <source>
        <strain evidence="5 6">DSM 100852</strain>
    </source>
</reference>
<dbReference type="Pfam" id="PF08032">
    <property type="entry name" value="SpoU_sub_bind"/>
    <property type="match status" value="1"/>
</dbReference>
<dbReference type="GO" id="GO:0005829">
    <property type="term" value="C:cytosol"/>
    <property type="evidence" value="ECO:0007669"/>
    <property type="project" value="TreeGrafter"/>
</dbReference>
<evidence type="ECO:0000313" key="6">
    <source>
        <dbReference type="Proteomes" id="UP001348817"/>
    </source>
</evidence>
<dbReference type="Pfam" id="PF00588">
    <property type="entry name" value="SpoU_methylase"/>
    <property type="match status" value="1"/>
</dbReference>